<dbReference type="PANTHER" id="PTHR46766">
    <property type="entry name" value="GLUTAMINE-RICH PROTEIN 2"/>
    <property type="match status" value="1"/>
</dbReference>
<protein>
    <recommendedName>
        <fullName evidence="2">PPE domain-containing protein</fullName>
    </recommendedName>
</protein>
<accession>A0A9N7LUY3</accession>
<dbReference type="AlphaFoldDB" id="A0A9N7LUY3"/>
<dbReference type="InterPro" id="IPR000030">
    <property type="entry name" value="PPE_dom"/>
</dbReference>
<dbReference type="EMBL" id="AP026367">
    <property type="protein sequence ID" value="BDN83956.1"/>
    <property type="molecule type" value="Genomic_DNA"/>
</dbReference>
<evidence type="ECO:0000313" key="4">
    <source>
        <dbReference type="Proteomes" id="UP001058626"/>
    </source>
</evidence>
<dbReference type="Gene3D" id="1.20.1260.20">
    <property type="entry name" value="PPE superfamily"/>
    <property type="match status" value="1"/>
</dbReference>
<dbReference type="GO" id="GO:0052572">
    <property type="term" value="P:response to host immune response"/>
    <property type="evidence" value="ECO:0007669"/>
    <property type="project" value="TreeGrafter"/>
</dbReference>
<dbReference type="SUPFAM" id="SSF140459">
    <property type="entry name" value="PE/PPE dimer-like"/>
    <property type="match status" value="1"/>
</dbReference>
<name>A0A9N7LUY3_9MYCO</name>
<dbReference type="InterPro" id="IPR002989">
    <property type="entry name" value="Mycobac_pentapep"/>
</dbReference>
<evidence type="ECO:0000259" key="2">
    <source>
        <dbReference type="Pfam" id="PF00823"/>
    </source>
</evidence>
<gene>
    <name evidence="3" type="ORF">NJB1907Z4_C41710</name>
</gene>
<evidence type="ECO:0000256" key="1">
    <source>
        <dbReference type="ARBA" id="ARBA00010652"/>
    </source>
</evidence>
<feature type="domain" description="PPE" evidence="2">
    <location>
        <begin position="2"/>
        <end position="166"/>
    </location>
</feature>
<dbReference type="Pfam" id="PF01469">
    <property type="entry name" value="Pentapeptide_2"/>
    <property type="match status" value="3"/>
</dbReference>
<dbReference type="FunFam" id="1.20.1260.20:FF:000001">
    <property type="entry name" value="PPE family protein PPE41"/>
    <property type="match status" value="1"/>
</dbReference>
<comment type="similarity">
    <text evidence="1">Belongs to the mycobacterial PPE family.</text>
</comment>
<dbReference type="Pfam" id="PF00823">
    <property type="entry name" value="PPE"/>
    <property type="match status" value="1"/>
</dbReference>
<proteinExistence type="inferred from homology"/>
<organism evidence="3 4">
    <name type="scientific">Mycobacterium pseudoshottsii</name>
    <dbReference type="NCBI Taxonomy" id="265949"/>
    <lineage>
        <taxon>Bacteria</taxon>
        <taxon>Bacillati</taxon>
        <taxon>Actinomycetota</taxon>
        <taxon>Actinomycetes</taxon>
        <taxon>Mycobacteriales</taxon>
        <taxon>Mycobacteriaceae</taxon>
        <taxon>Mycobacterium</taxon>
        <taxon>Mycobacterium ulcerans group</taxon>
    </lineage>
</organism>
<evidence type="ECO:0000313" key="3">
    <source>
        <dbReference type="EMBL" id="BDN83956.1"/>
    </source>
</evidence>
<dbReference type="PANTHER" id="PTHR46766:SF1">
    <property type="entry name" value="GLUTAMINE-RICH PROTEIN 2"/>
    <property type="match status" value="1"/>
</dbReference>
<keyword evidence="4" id="KW-1185">Reference proteome</keyword>
<sequence>MNFAVLPPEINSARLFSGAGPGPVLAAATAWTGLAAELRSAAAAFLAVTSGLTGNSWRGPAAAVMSDVAASYVGWLSASGAHAEQAAEQAKTAAQVFEAARAVTVQPGLVAANRAQLVSLVGSNLFGQNAPAIATAEAQYEQMWAQDVVAMLDYHAGASSVAAALTPLSWPTQTLAGLAAPAAALGSVARSISFNVGFANAGQGNVGAANIGDFNLGLGNIGSGNVGSGNIGGINVGSGNRGSCNIGPGNLGDYNIGLGNLGDSSVGFGNAGDHNVGVGNAGFNNFGFANTGSNNIGIGLSGDGQVGIGALNSGTGNIGLFNSGTDNIELFNSGTGNFGIGNSGDYNTGYLNPGNYNTGLANSGDVNTGAFISGNYSNGAFWRGDHQGTGISYSVTIPAIPININETYSLDIPFTEDIGPRSIASFVIPRQSVTVIGIDLLYLGPITIPQINITGPGLRRC</sequence>
<reference evidence="3" key="1">
    <citation type="submission" date="2022-06" db="EMBL/GenBank/DDBJ databases">
        <title>Complete genome sequence of Mycobacterium pseudoshottsii NJB1907-Z4.</title>
        <authorList>
            <person name="Komine T."/>
            <person name="Fukano H."/>
            <person name="Wada S."/>
        </authorList>
    </citation>
    <scope>NUCLEOTIDE SEQUENCE</scope>
    <source>
        <strain evidence="3">NJB1907-Z4</strain>
    </source>
</reference>
<dbReference type="InterPro" id="IPR038332">
    <property type="entry name" value="PPE_sf"/>
</dbReference>
<dbReference type="Proteomes" id="UP001058626">
    <property type="component" value="Chromosome"/>
</dbReference>